<protein>
    <submittedName>
        <fullName evidence="1">Uncharacterized protein</fullName>
    </submittedName>
</protein>
<evidence type="ECO:0000313" key="1">
    <source>
        <dbReference type="EMBL" id="ACY76236.1"/>
    </source>
</evidence>
<gene>
    <name evidence="1" type="ORF">PCPG_00032</name>
</gene>
<reference evidence="1 2" key="1">
    <citation type="submission" date="2009-10" db="EMBL/GenBank/DDBJ databases">
        <title>The Genome Sequence of Prochlorococcus phage P-SSP7.</title>
        <authorList>
            <consortium name="The Broad Institute Genome Sequencing Platform"/>
            <person name="Henn M.R."/>
            <person name="Sullivan M.S."/>
            <person name="Osburne M.S."/>
            <person name="Levin J."/>
            <person name="Malboeuf C."/>
            <person name="Casali M."/>
            <person name="Russ C."/>
            <person name="Lennon N."/>
            <person name="Chapman S.B."/>
            <person name="Erlich R."/>
            <person name="Young S.K."/>
            <person name="Koehrsen M."/>
            <person name="Yandava C."/>
            <person name="Zeng Q."/>
            <person name="Alvarado L."/>
            <person name="Anderson S."/>
            <person name="Berlin A."/>
            <person name="Borenstein D."/>
            <person name="Chen Z."/>
            <person name="Engels R."/>
            <person name="Freedman E."/>
            <person name="Gellesch M."/>
            <person name="Goldberg J."/>
            <person name="Green L."/>
            <person name="Griggs A."/>
            <person name="Gujja S."/>
            <person name="Heilman E.R."/>
            <person name="Heiman D."/>
            <person name="Hepburn T."/>
            <person name="Howarth C."/>
            <person name="Jen D."/>
            <person name="Larson L."/>
            <person name="Lewis B."/>
            <person name="Mehta T."/>
            <person name="Park D."/>
            <person name="Pearson M."/>
            <person name="Richards J."/>
            <person name="Rizzolo K."/>
            <person name="Roberts A."/>
            <person name="Ryan E."/>
            <person name="Saif S."/>
            <person name="Shea T."/>
            <person name="Shenoy N."/>
            <person name="Sisk P."/>
            <person name="Stolte C."/>
            <person name="Sykes S."/>
            <person name="Walk T."/>
            <person name="White J."/>
            <person name="Yu Q."/>
            <person name="Coleman M.L."/>
            <person name="Huang K.H."/>
            <person name="Weigele P.R."/>
            <person name="DeFrancesco A.S."/>
            <person name="Kern S.E."/>
            <person name="Thompson L.R."/>
            <person name="Fu R."/>
            <person name="Hombeck B."/>
            <person name="Chisholm S.W."/>
            <person name="Haas B."/>
            <person name="Nusbaum C."/>
            <person name="Birren B."/>
        </authorList>
    </citation>
    <scope>NUCLEOTIDE SEQUENCE [LARGE SCALE GENOMIC DNA]</scope>
    <source>
        <strain evidence="1 2">P-SSP7</strain>
    </source>
</reference>
<dbReference type="Proteomes" id="UP000258925">
    <property type="component" value="Segment"/>
</dbReference>
<accession>D1LWH7</accession>
<organismHost>
    <name type="scientific">Prochlorococcus</name>
    <dbReference type="NCBI Taxonomy" id="1218"/>
</organismHost>
<dbReference type="EMBL" id="GU071093">
    <property type="protein sequence ID" value="ACY76236.1"/>
    <property type="molecule type" value="Genomic_DNA"/>
</dbReference>
<proteinExistence type="predicted"/>
<sequence length="171" mass="18912">MQTMSIYNAQKVKYDEDVQNAGLAQAQVKTDQQEAMDLARGEAQIKYAELFRKLLNDSTYGKLVASGQTGQSTRRRATMDYAKYGRDVSDIARRLTLNDRELARKSSEQISKYKQFKDEAFAKVAFQPIPDVAPPQPVMRNVGAEAFMGALSIASNVATMGGQSGFGWWGG</sequence>
<name>D1LWH7_BPPRP</name>
<evidence type="ECO:0000313" key="2">
    <source>
        <dbReference type="Proteomes" id="UP000258925"/>
    </source>
</evidence>
<organism evidence="1 2">
    <name type="scientific">Prochlorococcus phage P-SSP7</name>
    <dbReference type="NCBI Taxonomy" id="268748"/>
    <lineage>
        <taxon>Viruses</taxon>
        <taxon>Duplodnaviria</taxon>
        <taxon>Heunggongvirae</taxon>
        <taxon>Uroviricota</taxon>
        <taxon>Caudoviricetes</taxon>
        <taxon>Autographivirales</taxon>
        <taxon>Sechaudvirinae</taxon>
        <taxon>Tiamatvirus</taxon>
    </lineage>
</organism>